<name>A0A644X2G1_9ZZZZ</name>
<organism evidence="1">
    <name type="scientific">bioreactor metagenome</name>
    <dbReference type="NCBI Taxonomy" id="1076179"/>
    <lineage>
        <taxon>unclassified sequences</taxon>
        <taxon>metagenomes</taxon>
        <taxon>ecological metagenomes</taxon>
    </lineage>
</organism>
<proteinExistence type="predicted"/>
<sequence>MSRWKRIKEALKRYLEQLGTSNKELFGSGRPDCCTLNKQGIDKRKN</sequence>
<comment type="caution">
    <text evidence="1">The sequence shown here is derived from an EMBL/GenBank/DDBJ whole genome shotgun (WGS) entry which is preliminary data.</text>
</comment>
<protein>
    <submittedName>
        <fullName evidence="1">Uncharacterized protein</fullName>
    </submittedName>
</protein>
<accession>A0A644X2G1</accession>
<evidence type="ECO:0000313" key="1">
    <source>
        <dbReference type="EMBL" id="MPM10330.1"/>
    </source>
</evidence>
<dbReference type="EMBL" id="VSSQ01001679">
    <property type="protein sequence ID" value="MPM10330.1"/>
    <property type="molecule type" value="Genomic_DNA"/>
</dbReference>
<dbReference type="NCBIfam" id="NF040898">
    <property type="entry name" value="CC_mini_metal"/>
    <property type="match status" value="1"/>
</dbReference>
<dbReference type="AlphaFoldDB" id="A0A644X2G1"/>
<reference evidence="1" key="1">
    <citation type="submission" date="2019-08" db="EMBL/GenBank/DDBJ databases">
        <authorList>
            <person name="Kucharzyk K."/>
            <person name="Murdoch R.W."/>
            <person name="Higgins S."/>
            <person name="Loffler F."/>
        </authorList>
    </citation>
    <scope>NUCLEOTIDE SEQUENCE</scope>
</reference>
<gene>
    <name evidence="1" type="ORF">SDC9_56659</name>
</gene>